<evidence type="ECO:0000313" key="4">
    <source>
        <dbReference type="EMBL" id="DAD41482.1"/>
    </source>
</evidence>
<protein>
    <recommendedName>
        <fullName evidence="3">Wall-associated receptor kinase galacturonan-binding domain-containing protein</fullName>
    </recommendedName>
</protein>
<dbReference type="GO" id="GO:0016020">
    <property type="term" value="C:membrane"/>
    <property type="evidence" value="ECO:0007669"/>
    <property type="project" value="UniProtKB-SubCell"/>
</dbReference>
<dbReference type="Pfam" id="PF13947">
    <property type="entry name" value="GUB_WAK_bind"/>
    <property type="match status" value="1"/>
</dbReference>
<dbReference type="InterPro" id="IPR025287">
    <property type="entry name" value="WAK_GUB"/>
</dbReference>
<dbReference type="GO" id="GO:0030247">
    <property type="term" value="F:polysaccharide binding"/>
    <property type="evidence" value="ECO:0007669"/>
    <property type="project" value="InterPro"/>
</dbReference>
<organism evidence="4 5">
    <name type="scientific">Nelumbo nucifera</name>
    <name type="common">Sacred lotus</name>
    <dbReference type="NCBI Taxonomy" id="4432"/>
    <lineage>
        <taxon>Eukaryota</taxon>
        <taxon>Viridiplantae</taxon>
        <taxon>Streptophyta</taxon>
        <taxon>Embryophyta</taxon>
        <taxon>Tracheophyta</taxon>
        <taxon>Spermatophyta</taxon>
        <taxon>Magnoliopsida</taxon>
        <taxon>Proteales</taxon>
        <taxon>Nelumbonaceae</taxon>
        <taxon>Nelumbo</taxon>
    </lineage>
</organism>
<name>A0A822Z8V9_NELNU</name>
<comment type="caution">
    <text evidence="4">The sequence shown here is derived from an EMBL/GenBank/DDBJ whole genome shotgun (WGS) entry which is preliminary data.</text>
</comment>
<keyword evidence="2" id="KW-0732">Signal</keyword>
<dbReference type="Proteomes" id="UP000607653">
    <property type="component" value="Unassembled WGS sequence"/>
</dbReference>
<feature type="domain" description="Wall-associated receptor kinase galacturonan-binding" evidence="3">
    <location>
        <begin position="41"/>
        <end position="100"/>
    </location>
</feature>
<reference evidence="4 5" key="1">
    <citation type="journal article" date="2020" name="Mol. Biol. Evol.">
        <title>Distinct Expression and Methylation Patterns for Genes with Different Fates following a Single Whole-Genome Duplication in Flowering Plants.</title>
        <authorList>
            <person name="Shi T."/>
            <person name="Rahmani R.S."/>
            <person name="Gugger P.F."/>
            <person name="Wang M."/>
            <person name="Li H."/>
            <person name="Zhang Y."/>
            <person name="Li Z."/>
            <person name="Wang Q."/>
            <person name="Van de Peer Y."/>
            <person name="Marchal K."/>
            <person name="Chen J."/>
        </authorList>
    </citation>
    <scope>NUCLEOTIDE SEQUENCE [LARGE SCALE GENOMIC DNA]</scope>
    <source>
        <tissue evidence="4">Leaf</tissue>
    </source>
</reference>
<evidence type="ECO:0000256" key="1">
    <source>
        <dbReference type="ARBA" id="ARBA00004167"/>
    </source>
</evidence>
<dbReference type="PANTHER" id="PTHR33138">
    <property type="entry name" value="OS01G0690200 PROTEIN"/>
    <property type="match status" value="1"/>
</dbReference>
<evidence type="ECO:0000313" key="5">
    <source>
        <dbReference type="Proteomes" id="UP000607653"/>
    </source>
</evidence>
<evidence type="ECO:0000259" key="3">
    <source>
        <dbReference type="Pfam" id="PF13947"/>
    </source>
</evidence>
<keyword evidence="5" id="KW-1185">Reference proteome</keyword>
<dbReference type="AlphaFoldDB" id="A0A822Z8V9"/>
<dbReference type="EMBL" id="DUZY01000005">
    <property type="protein sequence ID" value="DAD41482.1"/>
    <property type="molecule type" value="Genomic_DNA"/>
</dbReference>
<evidence type="ECO:0000256" key="2">
    <source>
        <dbReference type="ARBA" id="ARBA00022729"/>
    </source>
</evidence>
<comment type="subcellular location">
    <subcellularLocation>
        <location evidence="1">Membrane</location>
        <topology evidence="1">Single-pass membrane protein</topology>
    </subcellularLocation>
</comment>
<dbReference type="PANTHER" id="PTHR33138:SF75">
    <property type="entry name" value="WALL-ASSOCIATED RECEPTOR KINASE GALACTURONAN-BINDING DOMAIN-CONTAINING PROTEIN"/>
    <property type="match status" value="1"/>
</dbReference>
<sequence length="101" mass="11416">MDQNNSSSVKTVFPVSINIIFMILRTLAQETRSANPQFEACAPRNCGKGPNISYPFWIPSLQKSYCGIPRSKVTYQNSEPVLNMPGDDYLIQNIFYSNNSF</sequence>
<accession>A0A822Z8V9</accession>
<gene>
    <name evidence="4" type="ORF">HUJ06_015805</name>
</gene>
<proteinExistence type="predicted"/>